<feature type="domain" description="Cyclic nucleotide-binding" evidence="4">
    <location>
        <begin position="13"/>
        <end position="118"/>
    </location>
</feature>
<dbReference type="SMART" id="SM00100">
    <property type="entry name" value="cNMP"/>
    <property type="match status" value="1"/>
</dbReference>
<dbReference type="Pfam" id="PF00027">
    <property type="entry name" value="cNMP_binding"/>
    <property type="match status" value="1"/>
</dbReference>
<dbReference type="SUPFAM" id="SSF51206">
    <property type="entry name" value="cAMP-binding domain-like"/>
    <property type="match status" value="1"/>
</dbReference>
<sequence length="217" mass="24001">MQQFTSILLTSVLFNGVTKAQLAPLLTAATPTQKVFAAGKRIWQAGEKVTTFGLVCAGQVQIVKENVQGNRMIVATIKPGDIFGEAYIYAATGGLPVSVDASQAAIILFFTPQRLLLLTQLPSGQQVVSNLLQILAQKSLLLNQKVEILGQRRIADKVLTYLRWEQRRQQTNPILLPYNRQEMADFLGVERSALSATLSEMKQATVIDYHKNQFTLL</sequence>
<reference evidence="7" key="1">
    <citation type="journal article" date="2019" name="Int. J. Syst. Evol. Microbiol.">
        <title>The Global Catalogue of Microorganisms (GCM) 10K type strain sequencing project: providing services to taxonomists for standard genome sequencing and annotation.</title>
        <authorList>
            <consortium name="The Broad Institute Genomics Platform"/>
            <consortium name="The Broad Institute Genome Sequencing Center for Infectious Disease"/>
            <person name="Wu L."/>
            <person name="Ma J."/>
        </authorList>
    </citation>
    <scope>NUCLEOTIDE SEQUENCE [LARGE SCALE GENOMIC DNA]</scope>
    <source>
        <strain evidence="7">CCM 8904</strain>
    </source>
</reference>
<dbReference type="Pfam" id="PF13545">
    <property type="entry name" value="HTH_Crp_2"/>
    <property type="match status" value="1"/>
</dbReference>
<evidence type="ECO:0000256" key="3">
    <source>
        <dbReference type="ARBA" id="ARBA00023163"/>
    </source>
</evidence>
<dbReference type="PROSITE" id="PS50042">
    <property type="entry name" value="CNMP_BINDING_3"/>
    <property type="match status" value="1"/>
</dbReference>
<dbReference type="PROSITE" id="PS51063">
    <property type="entry name" value="HTH_CRP_2"/>
    <property type="match status" value="1"/>
</dbReference>
<evidence type="ECO:0000259" key="5">
    <source>
        <dbReference type="PROSITE" id="PS51063"/>
    </source>
</evidence>
<dbReference type="InterPro" id="IPR014710">
    <property type="entry name" value="RmlC-like_jellyroll"/>
</dbReference>
<evidence type="ECO:0000259" key="4">
    <source>
        <dbReference type="PROSITE" id="PS50042"/>
    </source>
</evidence>
<keyword evidence="1" id="KW-0805">Transcription regulation</keyword>
<dbReference type="InterPro" id="IPR000595">
    <property type="entry name" value="cNMP-bd_dom"/>
</dbReference>
<dbReference type="PANTHER" id="PTHR24567:SF58">
    <property type="entry name" value="CYCLIC AMP-BINDING REGULATORY PROTEIN"/>
    <property type="match status" value="1"/>
</dbReference>
<proteinExistence type="predicted"/>
<dbReference type="CDD" id="cd00038">
    <property type="entry name" value="CAP_ED"/>
    <property type="match status" value="1"/>
</dbReference>
<gene>
    <name evidence="6" type="ORF">ACFQGP_04575</name>
</gene>
<comment type="caution">
    <text evidence="6">The sequence shown here is derived from an EMBL/GenBank/DDBJ whole genome shotgun (WGS) entry which is preliminary data.</text>
</comment>
<dbReference type="InterPro" id="IPR050397">
    <property type="entry name" value="Env_Response_Regulators"/>
</dbReference>
<dbReference type="Gene3D" id="2.60.120.10">
    <property type="entry name" value="Jelly Rolls"/>
    <property type="match status" value="1"/>
</dbReference>
<dbReference type="RefSeq" id="WP_125551057.1">
    <property type="nucleotide sequence ID" value="NZ_JBHSSL010000025.1"/>
</dbReference>
<evidence type="ECO:0000256" key="2">
    <source>
        <dbReference type="ARBA" id="ARBA00023125"/>
    </source>
</evidence>
<keyword evidence="2" id="KW-0238">DNA-binding</keyword>
<accession>A0ABW1RFE8</accession>
<keyword evidence="7" id="KW-1185">Reference proteome</keyword>
<dbReference type="InterPro" id="IPR018490">
    <property type="entry name" value="cNMP-bd_dom_sf"/>
</dbReference>
<dbReference type="EMBL" id="JBHSSL010000025">
    <property type="protein sequence ID" value="MFC6169854.1"/>
    <property type="molecule type" value="Genomic_DNA"/>
</dbReference>
<feature type="domain" description="HTH crp-type" evidence="5">
    <location>
        <begin position="152"/>
        <end position="217"/>
    </location>
</feature>
<dbReference type="Proteomes" id="UP001596289">
    <property type="component" value="Unassembled WGS sequence"/>
</dbReference>
<evidence type="ECO:0000313" key="6">
    <source>
        <dbReference type="EMBL" id="MFC6169854.1"/>
    </source>
</evidence>
<dbReference type="InterPro" id="IPR012318">
    <property type="entry name" value="HTH_CRP"/>
</dbReference>
<dbReference type="InterPro" id="IPR036390">
    <property type="entry name" value="WH_DNA-bd_sf"/>
</dbReference>
<keyword evidence="3" id="KW-0804">Transcription</keyword>
<organism evidence="6 7">
    <name type="scientific">Loigolactobacillus jiayinensis</name>
    <dbReference type="NCBI Taxonomy" id="2486016"/>
    <lineage>
        <taxon>Bacteria</taxon>
        <taxon>Bacillati</taxon>
        <taxon>Bacillota</taxon>
        <taxon>Bacilli</taxon>
        <taxon>Lactobacillales</taxon>
        <taxon>Lactobacillaceae</taxon>
        <taxon>Loigolactobacillus</taxon>
    </lineage>
</organism>
<protein>
    <submittedName>
        <fullName evidence="6">Crp/Fnr family transcriptional regulator</fullName>
    </submittedName>
</protein>
<dbReference type="SUPFAM" id="SSF46785">
    <property type="entry name" value="Winged helix' DNA-binding domain"/>
    <property type="match status" value="1"/>
</dbReference>
<dbReference type="PANTHER" id="PTHR24567">
    <property type="entry name" value="CRP FAMILY TRANSCRIPTIONAL REGULATORY PROTEIN"/>
    <property type="match status" value="1"/>
</dbReference>
<evidence type="ECO:0000256" key="1">
    <source>
        <dbReference type="ARBA" id="ARBA00023015"/>
    </source>
</evidence>
<name>A0ABW1RFE8_9LACO</name>
<evidence type="ECO:0000313" key="7">
    <source>
        <dbReference type="Proteomes" id="UP001596289"/>
    </source>
</evidence>